<keyword evidence="4" id="KW-0788">Thiol protease</keyword>
<evidence type="ECO:0000256" key="4">
    <source>
        <dbReference type="ARBA" id="ARBA00022807"/>
    </source>
</evidence>
<evidence type="ECO:0000256" key="3">
    <source>
        <dbReference type="ARBA" id="ARBA00022801"/>
    </source>
</evidence>
<comment type="caution">
    <text evidence="6">The sequence shown here is derived from an EMBL/GenBank/DDBJ whole genome shotgun (WGS) entry which is preliminary data.</text>
</comment>
<accession>A0A135NYZ4</accession>
<keyword evidence="2" id="KW-0645">Protease</keyword>
<dbReference type="GO" id="GO:0008234">
    <property type="term" value="F:cysteine-type peptidase activity"/>
    <property type="evidence" value="ECO:0007669"/>
    <property type="project" value="UniProtKB-KW"/>
</dbReference>
<dbReference type="Proteomes" id="UP000070498">
    <property type="component" value="Unassembled WGS sequence"/>
</dbReference>
<dbReference type="Gene3D" id="2.30.30.40">
    <property type="entry name" value="SH3 Domains"/>
    <property type="match status" value="1"/>
</dbReference>
<keyword evidence="7" id="KW-1185">Reference proteome</keyword>
<evidence type="ECO:0000256" key="2">
    <source>
        <dbReference type="ARBA" id="ARBA00022670"/>
    </source>
</evidence>
<comment type="similarity">
    <text evidence="1">Belongs to the peptidase C40 family.</text>
</comment>
<dbReference type="AlphaFoldDB" id="A0A135NYZ4"/>
<evidence type="ECO:0000259" key="5">
    <source>
        <dbReference type="PROSITE" id="PS51935"/>
    </source>
</evidence>
<dbReference type="PROSITE" id="PS51935">
    <property type="entry name" value="NLPC_P60"/>
    <property type="match status" value="1"/>
</dbReference>
<feature type="domain" description="NlpC/P60" evidence="5">
    <location>
        <begin position="165"/>
        <end position="286"/>
    </location>
</feature>
<protein>
    <submittedName>
        <fullName evidence="6">Peptidase P60</fullName>
    </submittedName>
</protein>
<proteinExistence type="inferred from homology"/>
<organism evidence="6 7">
    <name type="scientific">Agrobacterium bohemicum</name>
    <dbReference type="NCBI Taxonomy" id="2052828"/>
    <lineage>
        <taxon>Bacteria</taxon>
        <taxon>Pseudomonadati</taxon>
        <taxon>Pseudomonadota</taxon>
        <taxon>Alphaproteobacteria</taxon>
        <taxon>Hyphomicrobiales</taxon>
        <taxon>Rhizobiaceae</taxon>
        <taxon>Rhizobium/Agrobacterium group</taxon>
        <taxon>Agrobacterium</taxon>
    </lineage>
</organism>
<reference evidence="6 7" key="1">
    <citation type="submission" date="2015-11" db="EMBL/GenBank/DDBJ databases">
        <title>Draft genome sequence of Agrobacterium sp. R89-1.</title>
        <authorList>
            <person name="Zahradnik J."/>
            <person name="Kyslikova E."/>
            <person name="Palyzova A."/>
            <person name="Kyslik P."/>
        </authorList>
    </citation>
    <scope>NUCLEOTIDE SEQUENCE [LARGE SCALE GENOMIC DNA]</scope>
    <source>
        <strain evidence="6 7">R89-1</strain>
    </source>
</reference>
<dbReference type="Pfam" id="PF18348">
    <property type="entry name" value="SH3_16"/>
    <property type="match status" value="1"/>
</dbReference>
<dbReference type="InterPro" id="IPR041382">
    <property type="entry name" value="SH3_16"/>
</dbReference>
<dbReference type="STRING" id="2052828.ATO67_12610"/>
<dbReference type="GO" id="GO:0006508">
    <property type="term" value="P:proteolysis"/>
    <property type="evidence" value="ECO:0007669"/>
    <property type="project" value="UniProtKB-KW"/>
</dbReference>
<dbReference type="InterPro" id="IPR038765">
    <property type="entry name" value="Papain-like_cys_pep_sf"/>
</dbReference>
<dbReference type="InterPro" id="IPR051202">
    <property type="entry name" value="Peptidase_C40"/>
</dbReference>
<dbReference type="RefSeq" id="WP_067649351.1">
    <property type="nucleotide sequence ID" value="NZ_KQ961029.1"/>
</dbReference>
<sequence length="286" mass="31530">MTLANPPLDRRLHIFRADLADERLKGQVEASIFATGTPAQVMVPVTGLRPRPDMTAGIDTELLLGETLHVFERANGWAWVQADADGYAGYLPETTIGESVAATHRIVAPRTFLYPEAELRKPPVAALSMGSCVTFVGEAETRGTRYLMTEKGQGVIAAHCLAVDQPATTDYVSVALRFLETPYLWGGRSGFGIDCSGLVQLSMAMTGRSVLRDTDMQVRSLGTPIDRDELRRGDLVFWKGHVGIMEDEETLLHANGHTMNVSRENLDEAIKRIGWLYEMPTGFRRP</sequence>
<evidence type="ECO:0000313" key="7">
    <source>
        <dbReference type="Proteomes" id="UP000070498"/>
    </source>
</evidence>
<dbReference type="SUPFAM" id="SSF54001">
    <property type="entry name" value="Cysteine proteinases"/>
    <property type="match status" value="1"/>
</dbReference>
<dbReference type="EMBL" id="LNUW01000037">
    <property type="protein sequence ID" value="KXG84356.1"/>
    <property type="molecule type" value="Genomic_DNA"/>
</dbReference>
<keyword evidence="3" id="KW-0378">Hydrolase</keyword>
<dbReference type="InterPro" id="IPR000064">
    <property type="entry name" value="NLP_P60_dom"/>
</dbReference>
<dbReference type="PANTHER" id="PTHR47053">
    <property type="entry name" value="MUREIN DD-ENDOPEPTIDASE MEPH-RELATED"/>
    <property type="match status" value="1"/>
</dbReference>
<gene>
    <name evidence="6" type="ORF">ATO67_12610</name>
</gene>
<evidence type="ECO:0000313" key="6">
    <source>
        <dbReference type="EMBL" id="KXG84356.1"/>
    </source>
</evidence>
<dbReference type="Pfam" id="PF00877">
    <property type="entry name" value="NLPC_P60"/>
    <property type="match status" value="1"/>
</dbReference>
<evidence type="ECO:0000256" key="1">
    <source>
        <dbReference type="ARBA" id="ARBA00007074"/>
    </source>
</evidence>
<dbReference type="PANTHER" id="PTHR47053:SF1">
    <property type="entry name" value="MUREIN DD-ENDOPEPTIDASE MEPH-RELATED"/>
    <property type="match status" value="1"/>
</dbReference>
<dbReference type="Gene3D" id="3.90.1720.10">
    <property type="entry name" value="endopeptidase domain like (from Nostoc punctiforme)"/>
    <property type="match status" value="1"/>
</dbReference>
<name>A0A135NYZ4_9HYPH</name>